<dbReference type="FunFam" id="2.60.40.10:FF:000223">
    <property type="entry name" value="Platelet-derived growth factor receptor beta"/>
    <property type="match status" value="1"/>
</dbReference>
<feature type="non-terminal residue" evidence="12">
    <location>
        <position position="1"/>
    </location>
</feature>
<dbReference type="GO" id="GO:0005576">
    <property type="term" value="C:extracellular region"/>
    <property type="evidence" value="ECO:0007669"/>
    <property type="project" value="UniProtKB-SubCell"/>
</dbReference>
<evidence type="ECO:0000256" key="10">
    <source>
        <dbReference type="SAM" id="MobiDB-lite"/>
    </source>
</evidence>
<feature type="non-terminal residue" evidence="12">
    <location>
        <position position="356"/>
    </location>
</feature>
<evidence type="ECO:0000256" key="3">
    <source>
        <dbReference type="ARBA" id="ARBA00019671"/>
    </source>
</evidence>
<proteinExistence type="predicted"/>
<dbReference type="InterPro" id="IPR003598">
    <property type="entry name" value="Ig_sub2"/>
</dbReference>
<dbReference type="Proteomes" id="UP000562322">
    <property type="component" value="Unassembled WGS sequence"/>
</dbReference>
<gene>
    <name evidence="12" type="primary">Pdgfrl</name>
    <name evidence="12" type="ORF">ALELAT_R02767</name>
</gene>
<keyword evidence="5" id="KW-0732">Signal</keyword>
<feature type="domain" description="Ig-like" evidence="11">
    <location>
        <begin position="253"/>
        <end position="350"/>
    </location>
</feature>
<evidence type="ECO:0000256" key="9">
    <source>
        <dbReference type="ARBA" id="ARBA00023319"/>
    </source>
</evidence>
<keyword evidence="9" id="KW-0393">Immunoglobulin domain</keyword>
<dbReference type="Gene3D" id="2.60.40.10">
    <property type="entry name" value="Immunoglobulins"/>
    <property type="match status" value="3"/>
</dbReference>
<evidence type="ECO:0000313" key="12">
    <source>
        <dbReference type="EMBL" id="NXL91719.1"/>
    </source>
</evidence>
<evidence type="ECO:0000259" key="11">
    <source>
        <dbReference type="PROSITE" id="PS50835"/>
    </source>
</evidence>
<dbReference type="InterPro" id="IPR036179">
    <property type="entry name" value="Ig-like_dom_sf"/>
</dbReference>
<dbReference type="SMART" id="SM00409">
    <property type="entry name" value="IG"/>
    <property type="match status" value="3"/>
</dbReference>
<dbReference type="CDD" id="cd00096">
    <property type="entry name" value="Ig"/>
    <property type="match status" value="1"/>
</dbReference>
<dbReference type="SMART" id="SM00408">
    <property type="entry name" value="IGc2"/>
    <property type="match status" value="2"/>
</dbReference>
<dbReference type="FunFam" id="2.60.40.10:FF:001395">
    <property type="entry name" value="Platelet-derived growth factor receptor-like protein"/>
    <property type="match status" value="1"/>
</dbReference>
<dbReference type="SUPFAM" id="SSF48726">
    <property type="entry name" value="Immunoglobulin"/>
    <property type="match status" value="3"/>
</dbReference>
<dbReference type="InterPro" id="IPR003599">
    <property type="entry name" value="Ig_sub"/>
</dbReference>
<comment type="subunit">
    <text evidence="2">Forms a complex composed of PDGFRL, TNK2 and GRB2.</text>
</comment>
<keyword evidence="7" id="KW-1015">Disulfide bond</keyword>
<evidence type="ECO:0000256" key="4">
    <source>
        <dbReference type="ARBA" id="ARBA00022525"/>
    </source>
</evidence>
<dbReference type="PIRSF" id="PIRSF000615">
    <property type="entry name" value="TyrPK_CSF1-R"/>
    <property type="match status" value="1"/>
</dbReference>
<dbReference type="EMBL" id="VXAV01008306">
    <property type="protein sequence ID" value="NXL91719.1"/>
    <property type="molecule type" value="Genomic_DNA"/>
</dbReference>
<dbReference type="Pfam" id="PF13927">
    <property type="entry name" value="Ig_3"/>
    <property type="match status" value="1"/>
</dbReference>
<evidence type="ECO:0000313" key="13">
    <source>
        <dbReference type="Proteomes" id="UP000562322"/>
    </source>
</evidence>
<sequence length="356" mass="39511">VVGQSAKSKHPKEPGENKIKPVNKKVKPKGPKMKEREPADSSSKSQSILMQVMDKGRFQKLAATLSLSAGQSVELRCKGSNVTWSYPSYLDTFKDSRLSIKQLDRYGQLILTNSTAADTGEYSCWLQLCSGYKCRKDESKTGSTYIFFTDKEELFVPTPSYFEIVYLNPDKPAVVPCRVTTPSAKVTLHREFPAEEIETDGTNIIYDVKKGFVYQHPTSDHKGIVYCKAESQGAPQISIKYHLLYVEVPKGPPSATIAASPSRAEVGDGIHVTCTVLGEPDADVNFSWQYPGQESERPVIIQSFWRLINRGTGHTMRISKSVLVVEDFEARDAGNYICIAQNLQGETTVATQVEPN</sequence>
<feature type="compositionally biased region" description="Basic residues" evidence="10">
    <location>
        <begin position="21"/>
        <end position="31"/>
    </location>
</feature>
<feature type="region of interest" description="Disordered" evidence="10">
    <location>
        <begin position="1"/>
        <end position="46"/>
    </location>
</feature>
<evidence type="ECO:0000256" key="1">
    <source>
        <dbReference type="ARBA" id="ARBA00004613"/>
    </source>
</evidence>
<dbReference type="InterPro" id="IPR013783">
    <property type="entry name" value="Ig-like_fold"/>
</dbReference>
<keyword evidence="13" id="KW-1185">Reference proteome</keyword>
<dbReference type="PANTHER" id="PTHR15360">
    <property type="entry name" value="PLATELET-DERIVED GROWTH FACTOR RECEPTOR LIKE"/>
    <property type="match status" value="1"/>
</dbReference>
<evidence type="ECO:0000256" key="5">
    <source>
        <dbReference type="ARBA" id="ARBA00022729"/>
    </source>
</evidence>
<evidence type="ECO:0000256" key="8">
    <source>
        <dbReference type="ARBA" id="ARBA00023180"/>
    </source>
</evidence>
<dbReference type="PANTHER" id="PTHR15360:SF1">
    <property type="entry name" value="PLATELET-DERIVED GROWTH FACTOR RECEPTOR-LIKE PROTEIN"/>
    <property type="match status" value="1"/>
</dbReference>
<dbReference type="InterPro" id="IPR007110">
    <property type="entry name" value="Ig-like_dom"/>
</dbReference>
<evidence type="ECO:0000256" key="7">
    <source>
        <dbReference type="ARBA" id="ARBA00023157"/>
    </source>
</evidence>
<name>A0A7L0WJS4_ALELA</name>
<keyword evidence="4" id="KW-0964">Secreted</keyword>
<accession>A0A7L0WJS4</accession>
<comment type="subcellular location">
    <subcellularLocation>
        <location evidence="1">Secreted</location>
    </subcellularLocation>
</comment>
<dbReference type="OrthoDB" id="9864753at2759"/>
<dbReference type="Pfam" id="PF21339">
    <property type="entry name" value="VEGFR-1-like_Ig-like"/>
    <property type="match status" value="1"/>
</dbReference>
<dbReference type="AlphaFoldDB" id="A0A7L0WJS4"/>
<protein>
    <recommendedName>
        <fullName evidence="3">Platelet-derived growth factor receptor-like protein</fullName>
    </recommendedName>
</protein>
<dbReference type="PROSITE" id="PS50835">
    <property type="entry name" value="IG_LIKE"/>
    <property type="match status" value="2"/>
</dbReference>
<keyword evidence="8" id="KW-0325">Glycoprotein</keyword>
<comment type="caution">
    <text evidence="12">The sequence shown here is derived from an EMBL/GenBank/DDBJ whole genome shotgun (WGS) entry which is preliminary data.</text>
</comment>
<keyword evidence="6" id="KW-0677">Repeat</keyword>
<dbReference type="InterPro" id="IPR042495">
    <property type="entry name" value="PDGFRL"/>
</dbReference>
<evidence type="ECO:0000256" key="6">
    <source>
        <dbReference type="ARBA" id="ARBA00022737"/>
    </source>
</evidence>
<organism evidence="12 13">
    <name type="scientific">Alectura lathami</name>
    <name type="common">Australian brush turkey</name>
    <dbReference type="NCBI Taxonomy" id="81907"/>
    <lineage>
        <taxon>Eukaryota</taxon>
        <taxon>Metazoa</taxon>
        <taxon>Chordata</taxon>
        <taxon>Craniata</taxon>
        <taxon>Vertebrata</taxon>
        <taxon>Euteleostomi</taxon>
        <taxon>Archelosauria</taxon>
        <taxon>Archosauria</taxon>
        <taxon>Dinosauria</taxon>
        <taxon>Saurischia</taxon>
        <taxon>Theropoda</taxon>
        <taxon>Coelurosauria</taxon>
        <taxon>Aves</taxon>
        <taxon>Neognathae</taxon>
        <taxon>Galloanserae</taxon>
        <taxon>Galliformes</taxon>
        <taxon>Megapodiidae</taxon>
        <taxon>Alectura</taxon>
    </lineage>
</organism>
<reference evidence="12 13" key="1">
    <citation type="submission" date="2019-09" db="EMBL/GenBank/DDBJ databases">
        <title>Bird 10,000 Genomes (B10K) Project - Family phase.</title>
        <authorList>
            <person name="Zhang G."/>
        </authorList>
    </citation>
    <scope>NUCLEOTIDE SEQUENCE [LARGE SCALE GENOMIC DNA]</scope>
    <source>
        <strain evidence="12">B10K-DU-001-39</strain>
        <tissue evidence="12">Muscle</tissue>
    </source>
</reference>
<feature type="domain" description="Ig-like" evidence="11">
    <location>
        <begin position="31"/>
        <end position="124"/>
    </location>
</feature>
<evidence type="ECO:0000256" key="2">
    <source>
        <dbReference type="ARBA" id="ARBA00011360"/>
    </source>
</evidence>